<name>A0ABP1R4K8_9HEXA</name>
<organism evidence="1 2">
    <name type="scientific">Orchesella dallaii</name>
    <dbReference type="NCBI Taxonomy" id="48710"/>
    <lineage>
        <taxon>Eukaryota</taxon>
        <taxon>Metazoa</taxon>
        <taxon>Ecdysozoa</taxon>
        <taxon>Arthropoda</taxon>
        <taxon>Hexapoda</taxon>
        <taxon>Collembola</taxon>
        <taxon>Entomobryomorpha</taxon>
        <taxon>Entomobryoidea</taxon>
        <taxon>Orchesellidae</taxon>
        <taxon>Orchesellinae</taxon>
        <taxon>Orchesella</taxon>
    </lineage>
</organism>
<evidence type="ECO:0000313" key="2">
    <source>
        <dbReference type="Proteomes" id="UP001642540"/>
    </source>
</evidence>
<gene>
    <name evidence="1" type="ORF">ODALV1_LOCUS18599</name>
</gene>
<proteinExistence type="predicted"/>
<dbReference type="EMBL" id="CAXLJM020000060">
    <property type="protein sequence ID" value="CAL8119537.1"/>
    <property type="molecule type" value="Genomic_DNA"/>
</dbReference>
<evidence type="ECO:0000313" key="1">
    <source>
        <dbReference type="EMBL" id="CAL8119537.1"/>
    </source>
</evidence>
<sequence>MRTVRLSSLPCLHDELSNSALLLVPPPALQPPLYGSCRISKAVDKDSSNVMIQQSHTNSFEKREVAEGHNARFELDEGSEVDVLSQWEIESGVKQLDNDGIDGHKNIDLYYDPGTPNE</sequence>
<accession>A0ABP1R4K8</accession>
<reference evidence="1 2" key="1">
    <citation type="submission" date="2024-08" db="EMBL/GenBank/DDBJ databases">
        <authorList>
            <person name="Cucini C."/>
            <person name="Frati F."/>
        </authorList>
    </citation>
    <scope>NUCLEOTIDE SEQUENCE [LARGE SCALE GENOMIC DNA]</scope>
</reference>
<protein>
    <submittedName>
        <fullName evidence="1">Uncharacterized protein</fullName>
    </submittedName>
</protein>
<dbReference type="Proteomes" id="UP001642540">
    <property type="component" value="Unassembled WGS sequence"/>
</dbReference>
<keyword evidence="2" id="KW-1185">Reference proteome</keyword>
<comment type="caution">
    <text evidence="1">The sequence shown here is derived from an EMBL/GenBank/DDBJ whole genome shotgun (WGS) entry which is preliminary data.</text>
</comment>